<keyword evidence="1" id="KW-0732">Signal</keyword>
<protein>
    <submittedName>
        <fullName evidence="2">Aspartate carbamoyltransferase</fullName>
    </submittedName>
</protein>
<dbReference type="Proteomes" id="UP000197019">
    <property type="component" value="Chromosome"/>
</dbReference>
<keyword evidence="2" id="KW-0808">Transferase</keyword>
<dbReference type="GO" id="GO:0016740">
    <property type="term" value="F:transferase activity"/>
    <property type="evidence" value="ECO:0007669"/>
    <property type="project" value="UniProtKB-KW"/>
</dbReference>
<sequence>MNKLIAYCLISCAFSTGVYALEPASTERLDTVAERGSHVMPFSLEKTLHIFKPTDNGGIQQVIAKEAGDSRQIALIRQHLAGLSAQFVKGDFSGPQRIHGNDMPGVKELSAAAGRVHFAYQDLPDGGQIAFVSDEPGLIAAIHAYFTAQLSDHARHVQHHGHQP</sequence>
<name>A0A1Z4BU74_9GAMM</name>
<evidence type="ECO:0000313" key="3">
    <source>
        <dbReference type="Proteomes" id="UP000197019"/>
    </source>
</evidence>
<keyword evidence="3" id="KW-1185">Reference proteome</keyword>
<accession>A0A1Z4BU74</accession>
<reference evidence="2 3" key="1">
    <citation type="submission" date="2017-06" db="EMBL/GenBank/DDBJ databases">
        <title>Genome Sequencing of the methanotroph Methylovulum psychrotolerants str. HV10-M2 isolated from a high-altitude environment.</title>
        <authorList>
            <person name="Mateos-Rivera A."/>
        </authorList>
    </citation>
    <scope>NUCLEOTIDE SEQUENCE [LARGE SCALE GENOMIC DNA]</scope>
    <source>
        <strain evidence="2 3">HV10_M2</strain>
    </source>
</reference>
<dbReference type="OrthoDB" id="5573113at2"/>
<evidence type="ECO:0000256" key="1">
    <source>
        <dbReference type="SAM" id="SignalP"/>
    </source>
</evidence>
<dbReference type="EMBL" id="CP022129">
    <property type="protein sequence ID" value="ASF44790.1"/>
    <property type="molecule type" value="Genomic_DNA"/>
</dbReference>
<evidence type="ECO:0000313" key="2">
    <source>
        <dbReference type="EMBL" id="ASF44790.1"/>
    </source>
</evidence>
<feature type="signal peptide" evidence="1">
    <location>
        <begin position="1"/>
        <end position="20"/>
    </location>
</feature>
<dbReference type="AlphaFoldDB" id="A0A1Z4BU74"/>
<dbReference type="RefSeq" id="WP_088617673.1">
    <property type="nucleotide sequence ID" value="NZ_CP022129.1"/>
</dbReference>
<proteinExistence type="predicted"/>
<organism evidence="2 3">
    <name type="scientific">Methylovulum psychrotolerans</name>
    <dbReference type="NCBI Taxonomy" id="1704499"/>
    <lineage>
        <taxon>Bacteria</taxon>
        <taxon>Pseudomonadati</taxon>
        <taxon>Pseudomonadota</taxon>
        <taxon>Gammaproteobacteria</taxon>
        <taxon>Methylococcales</taxon>
        <taxon>Methylococcaceae</taxon>
        <taxon>Methylovulum</taxon>
    </lineage>
</organism>
<feature type="chain" id="PRO_5012464466" evidence="1">
    <location>
        <begin position="21"/>
        <end position="164"/>
    </location>
</feature>
<dbReference type="KEGG" id="mpsy:CEK71_01205"/>
<gene>
    <name evidence="2" type="ORF">CEK71_01205</name>
</gene>